<reference evidence="1" key="1">
    <citation type="submission" date="2025-08" db="UniProtKB">
        <authorList>
            <consortium name="Ensembl"/>
        </authorList>
    </citation>
    <scope>IDENTIFICATION</scope>
</reference>
<organism evidence="1 2">
    <name type="scientific">Catagonus wagneri</name>
    <name type="common">Chacoan peccary</name>
    <dbReference type="NCBI Taxonomy" id="51154"/>
    <lineage>
        <taxon>Eukaryota</taxon>
        <taxon>Metazoa</taxon>
        <taxon>Chordata</taxon>
        <taxon>Craniata</taxon>
        <taxon>Vertebrata</taxon>
        <taxon>Euteleostomi</taxon>
        <taxon>Mammalia</taxon>
        <taxon>Eutheria</taxon>
        <taxon>Laurasiatheria</taxon>
        <taxon>Artiodactyla</taxon>
        <taxon>Suina</taxon>
        <taxon>Tayassuidae</taxon>
        <taxon>Catagonus</taxon>
    </lineage>
</organism>
<reference evidence="1" key="2">
    <citation type="submission" date="2025-09" db="UniProtKB">
        <authorList>
            <consortium name="Ensembl"/>
        </authorList>
    </citation>
    <scope>IDENTIFICATION</scope>
</reference>
<dbReference type="Gene3D" id="3.30.390.110">
    <property type="match status" value="1"/>
</dbReference>
<proteinExistence type="predicted"/>
<evidence type="ECO:0000313" key="1">
    <source>
        <dbReference type="Ensembl" id="ENSCWAP00000016766.1"/>
    </source>
</evidence>
<dbReference type="GeneTree" id="ENSGT01070000257129"/>
<dbReference type="Ensembl" id="ENSCWAT00000018187.1">
    <property type="protein sequence ID" value="ENSCWAP00000016766.1"/>
    <property type="gene ID" value="ENSCWAG00000012964.1"/>
</dbReference>
<evidence type="ECO:0000313" key="2">
    <source>
        <dbReference type="Proteomes" id="UP000694540"/>
    </source>
</evidence>
<dbReference type="Proteomes" id="UP000694540">
    <property type="component" value="Unplaced"/>
</dbReference>
<dbReference type="AlphaFoldDB" id="A0A8C3WI12"/>
<dbReference type="GO" id="GO:0005840">
    <property type="term" value="C:ribosome"/>
    <property type="evidence" value="ECO:0007669"/>
    <property type="project" value="InterPro"/>
</dbReference>
<keyword evidence="2" id="KW-1185">Reference proteome</keyword>
<protein>
    <submittedName>
        <fullName evidence="1">Uncharacterized protein</fullName>
    </submittedName>
</protein>
<accession>A0A8C3WI12</accession>
<dbReference type="GO" id="GO:0006412">
    <property type="term" value="P:translation"/>
    <property type="evidence" value="ECO:0007669"/>
    <property type="project" value="InterPro"/>
</dbReference>
<dbReference type="InterPro" id="IPR002672">
    <property type="entry name" value="Ribosomal_eL28"/>
</dbReference>
<dbReference type="PANTHER" id="PTHR10544">
    <property type="entry name" value="60S RIBOSOMAL PROTEIN L28"/>
    <property type="match status" value="1"/>
</dbReference>
<dbReference type="GO" id="GO:0003735">
    <property type="term" value="F:structural constituent of ribosome"/>
    <property type="evidence" value="ECO:0007669"/>
    <property type="project" value="InterPro"/>
</dbReference>
<name>A0A8C3WI12_9CETA</name>
<sequence>MSMHLQWMVVWNCSSFLIKRNKQTYSTKTNNPETVGMEPTADHKEAVVVMKWRSGQQKPVTFYSQTTINKSAPNKYHQDFLLSPTNQQVIKCIVRPLLSSWAIKTDMTMHSGRPSLTIRKWSHCAGSVSYLSKLFFLFTLLCWKILFPTCVHGSQQIWSHSSFIAEILDSDVIQLLVFFSHL</sequence>